<reference evidence="2" key="1">
    <citation type="submission" date="2023-10" db="EMBL/GenBank/DDBJ databases">
        <authorList>
            <person name="Chen Y."/>
            <person name="Shah S."/>
            <person name="Dougan E. K."/>
            <person name="Thang M."/>
            <person name="Chan C."/>
        </authorList>
    </citation>
    <scope>NUCLEOTIDE SEQUENCE [LARGE SCALE GENOMIC DNA]</scope>
</reference>
<protein>
    <submittedName>
        <fullName evidence="2">Uncharacterized protein</fullName>
    </submittedName>
</protein>
<name>A0ABN9QS73_9DINO</name>
<feature type="non-terminal residue" evidence="2">
    <location>
        <position position="1"/>
    </location>
</feature>
<evidence type="ECO:0000313" key="3">
    <source>
        <dbReference type="Proteomes" id="UP001189429"/>
    </source>
</evidence>
<dbReference type="EMBL" id="CAUYUJ010004158">
    <property type="protein sequence ID" value="CAK0808376.1"/>
    <property type="molecule type" value="Genomic_DNA"/>
</dbReference>
<accession>A0ABN9QS73</accession>
<evidence type="ECO:0000313" key="2">
    <source>
        <dbReference type="EMBL" id="CAK0808376.1"/>
    </source>
</evidence>
<comment type="caution">
    <text evidence="2">The sequence shown here is derived from an EMBL/GenBank/DDBJ whole genome shotgun (WGS) entry which is preliminary data.</text>
</comment>
<organism evidence="2 3">
    <name type="scientific">Prorocentrum cordatum</name>
    <dbReference type="NCBI Taxonomy" id="2364126"/>
    <lineage>
        <taxon>Eukaryota</taxon>
        <taxon>Sar</taxon>
        <taxon>Alveolata</taxon>
        <taxon>Dinophyceae</taxon>
        <taxon>Prorocentrales</taxon>
        <taxon>Prorocentraceae</taxon>
        <taxon>Prorocentrum</taxon>
    </lineage>
</organism>
<proteinExistence type="predicted"/>
<gene>
    <name evidence="2" type="ORF">PCOR1329_LOCUS14002</name>
</gene>
<sequence>FGSRLGARGCPTAPGAPAPMAPGAAPRRGRRALAVAGALLLLPARPGADAPAEPTLAGMLEKISSGKADNNFFHGMVVMGTLKDEKEAAAGCILDKIGAIVKENGVREFANDLQVDLAACCTKDTDDCVPDVTEAYGVLTQVRLGQASAESVEAQVAALLIRAAGKRISLSRVKLPHARYPR</sequence>
<evidence type="ECO:0000256" key="1">
    <source>
        <dbReference type="SAM" id="MobiDB-lite"/>
    </source>
</evidence>
<keyword evidence="3" id="KW-1185">Reference proteome</keyword>
<feature type="region of interest" description="Disordered" evidence="1">
    <location>
        <begin position="1"/>
        <end position="25"/>
    </location>
</feature>
<dbReference type="Proteomes" id="UP001189429">
    <property type="component" value="Unassembled WGS sequence"/>
</dbReference>
<feature type="compositionally biased region" description="Low complexity" evidence="1">
    <location>
        <begin position="1"/>
        <end position="13"/>
    </location>
</feature>